<feature type="transmembrane region" description="Helical" evidence="1">
    <location>
        <begin position="66"/>
        <end position="87"/>
    </location>
</feature>
<evidence type="ECO:0000256" key="1">
    <source>
        <dbReference type="SAM" id="Phobius"/>
    </source>
</evidence>
<evidence type="ECO:0008006" key="3">
    <source>
        <dbReference type="Google" id="ProtNLM"/>
    </source>
</evidence>
<keyword evidence="1" id="KW-0812">Transmembrane</keyword>
<evidence type="ECO:0000313" key="2">
    <source>
        <dbReference type="EMBL" id="OPZ91384.1"/>
    </source>
</evidence>
<organism evidence="2">
    <name type="scientific">candidate division TA06 bacterium ADurb.Bin417</name>
    <dbReference type="NCBI Taxonomy" id="1852828"/>
    <lineage>
        <taxon>Bacteria</taxon>
        <taxon>Bacteria division TA06</taxon>
    </lineage>
</organism>
<dbReference type="EMBL" id="MWAK01000181">
    <property type="protein sequence ID" value="OPZ91384.1"/>
    <property type="molecule type" value="Genomic_DNA"/>
</dbReference>
<sequence>MPDCYFHTGVPTSDHCQQCGRPLCRRCGIRNEHGVFCSESCCSSFISFSRKDEEIKRLLRKRRRPVAAFFSGLLQILLAAAVIYGIYRGFLFIRSFL</sequence>
<accession>A0A1V5MDS3</accession>
<comment type="caution">
    <text evidence="2">The sequence shown here is derived from an EMBL/GenBank/DDBJ whole genome shotgun (WGS) entry which is preliminary data.</text>
</comment>
<gene>
    <name evidence="2" type="ORF">BWY73_01105</name>
</gene>
<protein>
    <recommendedName>
        <fullName evidence="3">B box-type domain-containing protein</fullName>
    </recommendedName>
</protein>
<keyword evidence="1" id="KW-0472">Membrane</keyword>
<dbReference type="Proteomes" id="UP000485484">
    <property type="component" value="Unassembled WGS sequence"/>
</dbReference>
<dbReference type="AlphaFoldDB" id="A0A1V5MDS3"/>
<proteinExistence type="predicted"/>
<reference evidence="2" key="1">
    <citation type="submission" date="2017-02" db="EMBL/GenBank/DDBJ databases">
        <title>Delving into the versatile metabolic prowess of the omnipresent phylum Bacteroidetes.</title>
        <authorList>
            <person name="Nobu M.K."/>
            <person name="Mei R."/>
            <person name="Narihiro T."/>
            <person name="Kuroda K."/>
            <person name="Liu W.-T."/>
        </authorList>
    </citation>
    <scope>NUCLEOTIDE SEQUENCE</scope>
    <source>
        <strain evidence="2">ADurb.Bin417</strain>
    </source>
</reference>
<keyword evidence="1" id="KW-1133">Transmembrane helix</keyword>
<name>A0A1V5MDS3_UNCT6</name>